<name>A0AAP4F7Z0_9CORY</name>
<comment type="caution">
    <text evidence="3">The sequence shown here is derived from an EMBL/GenBank/DDBJ whole genome shotgun (WGS) entry which is preliminary data.</text>
</comment>
<keyword evidence="1" id="KW-0732">Signal</keyword>
<evidence type="ECO:0000256" key="1">
    <source>
        <dbReference type="SAM" id="SignalP"/>
    </source>
</evidence>
<gene>
    <name evidence="3" type="ORF">QPX58_04165</name>
</gene>
<dbReference type="GO" id="GO:0016787">
    <property type="term" value="F:hydrolase activity"/>
    <property type="evidence" value="ECO:0007669"/>
    <property type="project" value="UniProtKB-KW"/>
</dbReference>
<keyword evidence="3" id="KW-0378">Hydrolase</keyword>
<dbReference type="RefSeq" id="WP_284641883.1">
    <property type="nucleotide sequence ID" value="NZ_JASNVU010000004.1"/>
</dbReference>
<organism evidence="3 4">
    <name type="scientific">Corynebacterium accolens</name>
    <dbReference type="NCBI Taxonomy" id="38284"/>
    <lineage>
        <taxon>Bacteria</taxon>
        <taxon>Bacillati</taxon>
        <taxon>Actinomycetota</taxon>
        <taxon>Actinomycetes</taxon>
        <taxon>Mycobacteriales</taxon>
        <taxon>Corynebacteriaceae</taxon>
        <taxon>Corynebacterium</taxon>
    </lineage>
</organism>
<evidence type="ECO:0000259" key="2">
    <source>
        <dbReference type="Pfam" id="PF12146"/>
    </source>
</evidence>
<dbReference type="PANTHER" id="PTHR11614">
    <property type="entry name" value="PHOSPHOLIPASE-RELATED"/>
    <property type="match status" value="1"/>
</dbReference>
<dbReference type="AlphaFoldDB" id="A0AAP4F7Z0"/>
<dbReference type="Gene3D" id="3.40.50.1820">
    <property type="entry name" value="alpha/beta hydrolase"/>
    <property type="match status" value="1"/>
</dbReference>
<dbReference type="InterPro" id="IPR051044">
    <property type="entry name" value="MAG_DAG_Lipase"/>
</dbReference>
<dbReference type="EMBL" id="JASNVU010000004">
    <property type="protein sequence ID" value="MDK4334608.1"/>
    <property type="molecule type" value="Genomic_DNA"/>
</dbReference>
<evidence type="ECO:0000313" key="3">
    <source>
        <dbReference type="EMBL" id="MDK4334608.1"/>
    </source>
</evidence>
<dbReference type="Pfam" id="PF12146">
    <property type="entry name" value="Hydrolase_4"/>
    <property type="match status" value="1"/>
</dbReference>
<feature type="signal peptide" evidence="1">
    <location>
        <begin position="1"/>
        <end position="23"/>
    </location>
</feature>
<sequence length="382" mass="41204">MIRKKLCVLATATAVSMAPIAVSGTLTATAFAGGGEPAAEAAADKTDVLGRSTVSDKQIADEDGYFDSHDGEGVKIYYRKQLVENPRGNVVLAHGVSEHSGRYDYVAKRLLDAGYNVYRLDHRGHGKSASGSTPLGHIDNFQYILNDFDRVVDMAKGEHPDVKTFLLGHSMGSLTVQAYGIREPGKVDGIITNGGGAPLNLSGKKAAGQTITPEEISEVQKQLDPTLFERLPLADITSFNANYAQNLIPHRTHIGAQSPELSKKVMLSNPFTEGISTSQAVKDEYATSPLIAQKTSAGTALQLGAIATFDAVNADLFTAPTLIMHGTKDGIVPPYFSQDWYNSISSEDVEYINWEGQKHEVFNEPAADQALDTVVDWLDRHV</sequence>
<evidence type="ECO:0000313" key="4">
    <source>
        <dbReference type="Proteomes" id="UP001230317"/>
    </source>
</evidence>
<dbReference type="InterPro" id="IPR029058">
    <property type="entry name" value="AB_hydrolase_fold"/>
</dbReference>
<accession>A0AAP4F7Z0</accession>
<reference evidence="3" key="1">
    <citation type="submission" date="2023-05" db="EMBL/GenBank/DDBJ databases">
        <title>Metabolic capabilities are highly conserved among human nasal-associated Corynebacterium species in pangenomic analyses.</title>
        <authorList>
            <person name="Tran T.H."/>
            <person name="Roberts A.Q."/>
            <person name="Escapa I.F."/>
            <person name="Gao W."/>
            <person name="Conlan S."/>
            <person name="Kong H."/>
            <person name="Segre J.A."/>
            <person name="Kelly M.S."/>
            <person name="Lemon K.P."/>
        </authorList>
    </citation>
    <scope>NUCLEOTIDE SEQUENCE</scope>
    <source>
        <strain evidence="3">KPL2618</strain>
    </source>
</reference>
<feature type="domain" description="Serine aminopeptidase S33" evidence="2">
    <location>
        <begin position="85"/>
        <end position="365"/>
    </location>
</feature>
<feature type="chain" id="PRO_5042886589" evidence="1">
    <location>
        <begin position="24"/>
        <end position="382"/>
    </location>
</feature>
<dbReference type="Proteomes" id="UP001230317">
    <property type="component" value="Unassembled WGS sequence"/>
</dbReference>
<protein>
    <submittedName>
        <fullName evidence="3">Alpha/beta hydrolase</fullName>
    </submittedName>
</protein>
<dbReference type="InterPro" id="IPR022742">
    <property type="entry name" value="Hydrolase_4"/>
</dbReference>
<dbReference type="SUPFAM" id="SSF53474">
    <property type="entry name" value="alpha/beta-Hydrolases"/>
    <property type="match status" value="1"/>
</dbReference>
<proteinExistence type="predicted"/>